<dbReference type="InterPro" id="IPR032707">
    <property type="entry name" value="MYCBPAP"/>
</dbReference>
<dbReference type="RefSeq" id="XP_053532333.1">
    <property type="nucleotide sequence ID" value="XM_053676358.1"/>
</dbReference>
<gene>
    <name evidence="3" type="primary">mycbpap</name>
</gene>
<evidence type="ECO:0000256" key="1">
    <source>
        <dbReference type="SAM" id="MobiDB-lite"/>
    </source>
</evidence>
<evidence type="ECO:0000313" key="2">
    <source>
        <dbReference type="Proteomes" id="UP000221080"/>
    </source>
</evidence>
<reference evidence="2" key="1">
    <citation type="journal article" date="2016" name="Nat. Commun.">
        <title>The channel catfish genome sequence provides insights into the evolution of scale formation in teleosts.</title>
        <authorList>
            <person name="Liu Z."/>
            <person name="Liu S."/>
            <person name="Yao J."/>
            <person name="Bao L."/>
            <person name="Zhang J."/>
            <person name="Li Y."/>
            <person name="Jiang C."/>
            <person name="Sun L."/>
            <person name="Wang R."/>
            <person name="Zhang Y."/>
            <person name="Zhou T."/>
            <person name="Zeng Q."/>
            <person name="Fu Q."/>
            <person name="Gao S."/>
            <person name="Li N."/>
            <person name="Koren S."/>
            <person name="Jiang Y."/>
            <person name="Zimin A."/>
            <person name="Xu P."/>
            <person name="Phillippy A.M."/>
            <person name="Geng X."/>
            <person name="Song L."/>
            <person name="Sun F."/>
            <person name="Li C."/>
            <person name="Wang X."/>
            <person name="Chen A."/>
            <person name="Jin Y."/>
            <person name="Yuan Z."/>
            <person name="Yang Y."/>
            <person name="Tan S."/>
            <person name="Peatman E."/>
            <person name="Lu J."/>
            <person name="Qin Z."/>
            <person name="Dunham R."/>
            <person name="Li Z."/>
            <person name="Sonstegard T."/>
            <person name="Feng J."/>
            <person name="Danzmann R.G."/>
            <person name="Schroeder S."/>
            <person name="Scheffler B."/>
            <person name="Duke M.V."/>
            <person name="Ballard L."/>
            <person name="Kucuktas H."/>
            <person name="Kaltenboeck L."/>
            <person name="Liu H."/>
            <person name="Armbruster J."/>
            <person name="Xie Y."/>
            <person name="Kirby M.L."/>
            <person name="Tian Y."/>
            <person name="Flanagan M.E."/>
            <person name="Mu W."/>
            <person name="Waldbieser G.C."/>
        </authorList>
    </citation>
    <scope>NUCLEOTIDE SEQUENCE [LARGE SCALE GENOMIC DNA]</scope>
    <source>
        <strain evidence="2">SDA103</strain>
    </source>
</reference>
<sequence>MESVGKSAKAAKKDSRPPERSAHDKKRGTLSEEYLSTMNEEIMMSPTVKGEDISALAIRPEHLEKLRTPQPPKDSQNPRATSRVLVRKTRPRSDDLNTGVKVAMAKLLPKNAVLQPLDYTGPGGPRFDAQGMVLPHSILGSLEDFRKEMEARGEVELIKRIPDVNKQQHFDFEAQKPEERTRSHLGSERDQQRHALNHWCYHMAERRRQQNFISDLLQKPVEDLLMNQANRFRKTQEQRELIGRGLPALHYGHGARVGSEFWSVPQRFGDELSGITATLTQTERGHVKPITYITQPHSTRLESGNVLSEHSVSRPWSHSQYLKHHQNELRNVLSNLGFNQPDADGLEIVGSSQPFMSESVECYRKHEQNEEERRSEGSHKENEDPLALFDDVMLDVELLPALSISGELARWNGNTTSHQGEVGISVCLTFEAVVGESTSSHLELKNEGSTAIYYSWQKLELPHSFPEARTYTHAQQFFFNTTTAVILPGDTERILFTFKTVHPGIMKEAWKLHTHPVLMGGATLQVTLKGMALYQDKIAEQRAALELELEQRVAMSVCRSVVFDLLHGIRTPERPHSPVELYMTEEEQFNAQNPNLHYHHEPVEALKGLWQQAKVALSGDVENGYTHGPVWDLSMSRLHQVVMSLPPGDADTHEESAGLCREEALSQYNVLLLQLHQSQPASVPLTPHEIGLQLWRELLDGLASEALWLRHVLGLPENDNWGDTHYEADSREAPTKEDMTERKAPLINEKEEKKGAANRAATNRPAEEHGQSKNKPKEEEVLGLEKNTKPYSTTTSPNTENAQQQDNINPELQKRYRYTLQRQVYTLMEKMIDSLGDLLEESHQDQENLHNSN</sequence>
<dbReference type="Gene3D" id="2.60.40.10">
    <property type="entry name" value="Immunoglobulins"/>
    <property type="match status" value="1"/>
</dbReference>
<dbReference type="OrthoDB" id="10263316at2759"/>
<dbReference type="KEGG" id="ipu:108258418"/>
<proteinExistence type="predicted"/>
<evidence type="ECO:0000313" key="3">
    <source>
        <dbReference type="RefSeq" id="XP_053532333.1"/>
    </source>
</evidence>
<dbReference type="AlphaFoldDB" id="A0A9F7R973"/>
<dbReference type="CTD" id="84073"/>
<feature type="compositionally biased region" description="Basic and acidic residues" evidence="1">
    <location>
        <begin position="11"/>
        <end position="30"/>
    </location>
</feature>
<feature type="region of interest" description="Disordered" evidence="1">
    <location>
        <begin position="362"/>
        <end position="384"/>
    </location>
</feature>
<dbReference type="PANTHER" id="PTHR48421">
    <property type="entry name" value="MYCBP-ASSOCIATED PROTEIN"/>
    <property type="match status" value="1"/>
</dbReference>
<feature type="region of interest" description="Disordered" evidence="1">
    <location>
        <begin position="64"/>
        <end position="86"/>
    </location>
</feature>
<keyword evidence="2" id="KW-1185">Reference proteome</keyword>
<dbReference type="PANTHER" id="PTHR48421:SF1">
    <property type="entry name" value="MYCBP-ASSOCIATED PROTEIN"/>
    <property type="match status" value="1"/>
</dbReference>
<feature type="compositionally biased region" description="Basic and acidic residues" evidence="1">
    <location>
        <begin position="362"/>
        <end position="383"/>
    </location>
</feature>
<dbReference type="InterPro" id="IPR013783">
    <property type="entry name" value="Ig-like_fold"/>
</dbReference>
<dbReference type="GeneID" id="108258418"/>
<reference evidence="3" key="2">
    <citation type="submission" date="2025-08" db="UniProtKB">
        <authorList>
            <consortium name="RefSeq"/>
        </authorList>
    </citation>
    <scope>IDENTIFICATION</scope>
    <source>
        <tissue evidence="3">Blood</tissue>
    </source>
</reference>
<feature type="compositionally biased region" description="Basic and acidic residues" evidence="1">
    <location>
        <begin position="722"/>
        <end position="755"/>
    </location>
</feature>
<dbReference type="Pfam" id="PF14646">
    <property type="entry name" value="MYCBPAP"/>
    <property type="match status" value="1"/>
</dbReference>
<feature type="compositionally biased region" description="Basic and acidic residues" evidence="1">
    <location>
        <begin position="765"/>
        <end position="780"/>
    </location>
</feature>
<feature type="region of interest" description="Disordered" evidence="1">
    <location>
        <begin position="1"/>
        <end position="34"/>
    </location>
</feature>
<protein>
    <submittedName>
        <fullName evidence="3">MYCBP-associated protein isoform X1</fullName>
    </submittedName>
</protein>
<name>A0A9F7R973_ICTPU</name>
<feature type="compositionally biased region" description="Polar residues" evidence="1">
    <location>
        <begin position="789"/>
        <end position="810"/>
    </location>
</feature>
<feature type="region of interest" description="Disordered" evidence="1">
    <location>
        <begin position="719"/>
        <end position="810"/>
    </location>
</feature>
<organism evidence="2 3">
    <name type="scientific">Ictalurus punctatus</name>
    <name type="common">Channel catfish</name>
    <name type="synonym">Silurus punctatus</name>
    <dbReference type="NCBI Taxonomy" id="7998"/>
    <lineage>
        <taxon>Eukaryota</taxon>
        <taxon>Metazoa</taxon>
        <taxon>Chordata</taxon>
        <taxon>Craniata</taxon>
        <taxon>Vertebrata</taxon>
        <taxon>Euteleostomi</taxon>
        <taxon>Actinopterygii</taxon>
        <taxon>Neopterygii</taxon>
        <taxon>Teleostei</taxon>
        <taxon>Ostariophysi</taxon>
        <taxon>Siluriformes</taxon>
        <taxon>Ictaluridae</taxon>
        <taxon>Ictalurus</taxon>
    </lineage>
</organism>
<accession>A0A9F7R973</accession>
<dbReference type="Proteomes" id="UP000221080">
    <property type="component" value="Chromosome 26"/>
</dbReference>